<comment type="caution">
    <text evidence="1">The sequence shown here is derived from an EMBL/GenBank/DDBJ whole genome shotgun (WGS) entry which is preliminary data.</text>
</comment>
<proteinExistence type="predicted"/>
<keyword evidence="2" id="KW-1185">Reference proteome</keyword>
<dbReference type="AlphaFoldDB" id="A0A7W7A012"/>
<dbReference type="EMBL" id="JACIIG010000038">
    <property type="protein sequence ID" value="MBB4571766.1"/>
    <property type="molecule type" value="Genomic_DNA"/>
</dbReference>
<protein>
    <submittedName>
        <fullName evidence="1">Uncharacterized protein</fullName>
    </submittedName>
</protein>
<dbReference type="Proteomes" id="UP000543836">
    <property type="component" value="Unassembled WGS sequence"/>
</dbReference>
<evidence type="ECO:0000313" key="2">
    <source>
        <dbReference type="Proteomes" id="UP000543836"/>
    </source>
</evidence>
<organism evidence="1 2">
    <name type="scientific">Rhizobium leucaenae</name>
    <dbReference type="NCBI Taxonomy" id="29450"/>
    <lineage>
        <taxon>Bacteria</taxon>
        <taxon>Pseudomonadati</taxon>
        <taxon>Pseudomonadota</taxon>
        <taxon>Alphaproteobacteria</taxon>
        <taxon>Hyphomicrobiales</taxon>
        <taxon>Rhizobiaceae</taxon>
        <taxon>Rhizobium/Agrobacterium group</taxon>
        <taxon>Rhizobium</taxon>
    </lineage>
</organism>
<accession>A0A7W7A012</accession>
<dbReference type="RefSeq" id="WP_028755333.1">
    <property type="nucleotide sequence ID" value="NZ_JACIIG010000038.1"/>
</dbReference>
<reference evidence="1 2" key="1">
    <citation type="submission" date="2020-08" db="EMBL/GenBank/DDBJ databases">
        <title>Genomic Encyclopedia of Type Strains, Phase IV (KMG-V): Genome sequencing to study the core and pangenomes of soil and plant-associated prokaryotes.</title>
        <authorList>
            <person name="Whitman W."/>
        </authorList>
    </citation>
    <scope>NUCLEOTIDE SEQUENCE [LARGE SCALE GENOMIC DNA]</scope>
    <source>
        <strain evidence="1 2">SEMIA 492</strain>
    </source>
</reference>
<dbReference type="GeneID" id="32525127"/>
<gene>
    <name evidence="1" type="ORF">GGE60_005935</name>
</gene>
<evidence type="ECO:0000313" key="1">
    <source>
        <dbReference type="EMBL" id="MBB4571766.1"/>
    </source>
</evidence>
<sequence>MPLTYFQDLFSGRPVLGTSVNPINSWGMDSPMAFAIGAHCLRYPGTTRLGVAVAFGGILALVLLEKCRLPLVWPIIKCLAWS</sequence>
<dbReference type="OrthoDB" id="7337792at2"/>
<name>A0A7W7A012_9HYPH</name>